<dbReference type="InterPro" id="IPR058627">
    <property type="entry name" value="MdtA-like_C"/>
</dbReference>
<dbReference type="OrthoDB" id="1185083at2"/>
<dbReference type="Gene3D" id="2.40.420.20">
    <property type="match status" value="1"/>
</dbReference>
<gene>
    <name evidence="5" type="ORF">ADINL_1264</name>
</gene>
<dbReference type="NCBIfam" id="TIGR01730">
    <property type="entry name" value="RND_mfp"/>
    <property type="match status" value="1"/>
</dbReference>
<sequence length="368" mass="40821">MKLLQISWISRVRSGSRRLPLSLLLCLAVTGLLGCQPATETQTATLPLVRLMQLDPQGVISERYFPARLEAAQATNLSFQVAGKLVHLPVIKGDTIREGELIARLDQTDYELLLASTRVAYEQAERDLRRVQQLRSQNHVSQAQLDEARTAYDRATVELNRARQNLIYTEIFAPYDAVIADRMAENFTQLAAGTPVVRLQDLSRIEVEIAVPEILLPQVQDPGVFHVTATLPSVPDREFVLNFKEYATEPDPRSRTYRVTFDMENPADLRLLPGMSATVRVALMADASHLPVLPLQALVGEGSDTRVFVYDPQTEQVMSHPVTTGRLTAEGVEILEGLSAGDQVVAAGAGFLSDGMQVRADPERRERR</sequence>
<proteinExistence type="inferred from homology"/>
<dbReference type="Gene3D" id="2.40.30.170">
    <property type="match status" value="1"/>
</dbReference>
<dbReference type="GO" id="GO:1990281">
    <property type="term" value="C:efflux pump complex"/>
    <property type="evidence" value="ECO:0007669"/>
    <property type="project" value="TreeGrafter"/>
</dbReference>
<evidence type="ECO:0000259" key="3">
    <source>
        <dbReference type="Pfam" id="PF25954"/>
    </source>
</evidence>
<dbReference type="Gene3D" id="2.40.50.100">
    <property type="match status" value="1"/>
</dbReference>
<comment type="caution">
    <text evidence="5">The sequence shown here is derived from an EMBL/GenBank/DDBJ whole genome shotgun (WGS) entry which is preliminary data.</text>
</comment>
<dbReference type="SUPFAM" id="SSF111369">
    <property type="entry name" value="HlyD-like secretion proteins"/>
    <property type="match status" value="1"/>
</dbReference>
<dbReference type="Pfam" id="PF25967">
    <property type="entry name" value="RND-MFP_C"/>
    <property type="match status" value="1"/>
</dbReference>
<dbReference type="Gene3D" id="1.10.287.470">
    <property type="entry name" value="Helix hairpin bin"/>
    <property type="match status" value="1"/>
</dbReference>
<protein>
    <submittedName>
        <fullName evidence="5">RND efflux system membrane fusion protein</fullName>
    </submittedName>
</protein>
<evidence type="ECO:0000256" key="2">
    <source>
        <dbReference type="SAM" id="Coils"/>
    </source>
</evidence>
<evidence type="ECO:0000313" key="6">
    <source>
        <dbReference type="Proteomes" id="UP000027318"/>
    </source>
</evidence>
<reference evidence="5 6" key="1">
    <citation type="journal article" date="2005" name="Int. J. Syst. Evol. Microbiol.">
        <title>Nitrincola lacisaponensis gen. nov., sp. nov., a novel alkaliphilic bacterium isolated from an alkaline, saline lake.</title>
        <authorList>
            <person name="Dimitriu P.A."/>
            <person name="Shukla S.K."/>
            <person name="Conradt J."/>
            <person name="Marquez M.C."/>
            <person name="Ventosa A."/>
            <person name="Maglia A."/>
            <person name="Peyton B.M."/>
            <person name="Pinkart H.C."/>
            <person name="Mormile M.R."/>
        </authorList>
    </citation>
    <scope>NUCLEOTIDE SEQUENCE [LARGE SCALE GENOMIC DNA]</scope>
    <source>
        <strain evidence="5 6">4CA</strain>
    </source>
</reference>
<evidence type="ECO:0000313" key="5">
    <source>
        <dbReference type="EMBL" id="KDE40672.1"/>
    </source>
</evidence>
<evidence type="ECO:0000259" key="4">
    <source>
        <dbReference type="Pfam" id="PF25967"/>
    </source>
</evidence>
<dbReference type="RefSeq" id="WP_051632605.1">
    <property type="nucleotide sequence ID" value="NZ_JMSZ01000016.1"/>
</dbReference>
<organism evidence="5 6">
    <name type="scientific">Nitrincola lacisaponensis</name>
    <dbReference type="NCBI Taxonomy" id="267850"/>
    <lineage>
        <taxon>Bacteria</taxon>
        <taxon>Pseudomonadati</taxon>
        <taxon>Pseudomonadota</taxon>
        <taxon>Gammaproteobacteria</taxon>
        <taxon>Oceanospirillales</taxon>
        <taxon>Oceanospirillaceae</taxon>
        <taxon>Nitrincola</taxon>
    </lineage>
</organism>
<evidence type="ECO:0000256" key="1">
    <source>
        <dbReference type="ARBA" id="ARBA00009477"/>
    </source>
</evidence>
<dbReference type="AlphaFoldDB" id="A0A063Y8F1"/>
<feature type="domain" description="Multidrug resistance protein MdtA-like C-terminal permuted SH3" evidence="4">
    <location>
        <begin position="292"/>
        <end position="349"/>
    </location>
</feature>
<dbReference type="Proteomes" id="UP000027318">
    <property type="component" value="Unassembled WGS sequence"/>
</dbReference>
<dbReference type="PROSITE" id="PS51257">
    <property type="entry name" value="PROKAR_LIPOPROTEIN"/>
    <property type="match status" value="1"/>
</dbReference>
<accession>A0A063Y8F1</accession>
<name>A0A063Y8F1_9GAMM</name>
<feature type="coiled-coil region" evidence="2">
    <location>
        <begin position="114"/>
        <end position="165"/>
    </location>
</feature>
<dbReference type="GO" id="GO:0015562">
    <property type="term" value="F:efflux transmembrane transporter activity"/>
    <property type="evidence" value="ECO:0007669"/>
    <property type="project" value="TreeGrafter"/>
</dbReference>
<feature type="domain" description="CusB-like beta-barrel" evidence="3">
    <location>
        <begin position="207"/>
        <end position="282"/>
    </location>
</feature>
<comment type="similarity">
    <text evidence="1">Belongs to the membrane fusion protein (MFP) (TC 8.A.1) family.</text>
</comment>
<dbReference type="InterPro" id="IPR006143">
    <property type="entry name" value="RND_pump_MFP"/>
</dbReference>
<dbReference type="Pfam" id="PF25954">
    <property type="entry name" value="Beta-barrel_RND_2"/>
    <property type="match status" value="1"/>
</dbReference>
<keyword evidence="6" id="KW-1185">Reference proteome</keyword>
<dbReference type="PANTHER" id="PTHR30469:SF20">
    <property type="entry name" value="EFFLUX RND TRANSPORTER PERIPLASMIC ADAPTOR SUBUNIT"/>
    <property type="match status" value="1"/>
</dbReference>
<keyword evidence="2" id="KW-0175">Coiled coil</keyword>
<dbReference type="STRING" id="267850.ADINL_1264"/>
<dbReference type="InterPro" id="IPR058792">
    <property type="entry name" value="Beta-barrel_RND_2"/>
</dbReference>
<dbReference type="EMBL" id="JMSZ01000016">
    <property type="protein sequence ID" value="KDE40672.1"/>
    <property type="molecule type" value="Genomic_DNA"/>
</dbReference>
<dbReference type="PANTHER" id="PTHR30469">
    <property type="entry name" value="MULTIDRUG RESISTANCE PROTEIN MDTA"/>
    <property type="match status" value="1"/>
</dbReference>